<reference evidence="2 3" key="1">
    <citation type="journal article" date="2016" name="Genome Announc.">
        <title>Draft Genome Sequence of Criibacterium bergeronii gen. nov., sp. nov., Strain CCRI-22567T, Isolated from a Vaginal Sample from a Woman with Bacterial Vaginosis.</title>
        <authorList>
            <person name="Maheux A.F."/>
            <person name="Berube E."/>
            <person name="Boudreau D.K."/>
            <person name="Raymond F."/>
            <person name="Corbeil J."/>
            <person name="Roy P.H."/>
            <person name="Boissinot M."/>
            <person name="Omar R.F."/>
        </authorList>
    </citation>
    <scope>NUCLEOTIDE SEQUENCE [LARGE SCALE GENOMIC DNA]</scope>
    <source>
        <strain evidence="2 3">CCRI-22567</strain>
    </source>
</reference>
<evidence type="ECO:0000313" key="3">
    <source>
        <dbReference type="Proteomes" id="UP000093352"/>
    </source>
</evidence>
<comment type="caution">
    <text evidence="2">The sequence shown here is derived from an EMBL/GenBank/DDBJ whole genome shotgun (WGS) entry which is preliminary data.</text>
</comment>
<dbReference type="Pfam" id="PF03961">
    <property type="entry name" value="FapA"/>
    <property type="match status" value="1"/>
</dbReference>
<dbReference type="STRING" id="1871336.BBG48_00180"/>
<dbReference type="PANTHER" id="PTHR38032:SF1">
    <property type="entry name" value="RNA-BINDING PROTEIN KHPB N-TERMINAL DOMAIN-CONTAINING PROTEIN"/>
    <property type="match status" value="1"/>
</dbReference>
<dbReference type="InterPro" id="IPR046865">
    <property type="entry name" value="FapA_b_solenoid"/>
</dbReference>
<dbReference type="Pfam" id="PF20250">
    <property type="entry name" value="FapA_N"/>
    <property type="match status" value="1"/>
</dbReference>
<gene>
    <name evidence="2" type="ORF">BBG48_003775</name>
</gene>
<protein>
    <submittedName>
        <fullName evidence="2">DUF342 domain-containing protein</fullName>
    </submittedName>
</protein>
<evidence type="ECO:0000313" key="2">
    <source>
        <dbReference type="EMBL" id="RDY21712.1"/>
    </source>
</evidence>
<dbReference type="EMBL" id="MBEW02000005">
    <property type="protein sequence ID" value="RDY21712.1"/>
    <property type="molecule type" value="Genomic_DNA"/>
</dbReference>
<dbReference type="InterPro" id="IPR005646">
    <property type="entry name" value="FapA"/>
</dbReference>
<accession>A0A371IMI9</accession>
<evidence type="ECO:0000259" key="1">
    <source>
        <dbReference type="Pfam" id="PF20250"/>
    </source>
</evidence>
<dbReference type="Proteomes" id="UP000093352">
    <property type="component" value="Unassembled WGS sequence"/>
</dbReference>
<dbReference type="RefSeq" id="WP_068911379.1">
    <property type="nucleotide sequence ID" value="NZ_MBEW02000005.1"/>
</dbReference>
<proteinExistence type="predicted"/>
<organism evidence="2 3">
    <name type="scientific">Criibacterium bergeronii</name>
    <dbReference type="NCBI Taxonomy" id="1871336"/>
    <lineage>
        <taxon>Bacteria</taxon>
        <taxon>Bacillati</taxon>
        <taxon>Bacillota</taxon>
        <taxon>Clostridia</taxon>
        <taxon>Peptostreptococcales</taxon>
        <taxon>Filifactoraceae</taxon>
        <taxon>Criibacterium</taxon>
    </lineage>
</organism>
<feature type="domain" description="Flagellar Assembly Protein A N-terminal region" evidence="1">
    <location>
        <begin position="19"/>
        <end position="197"/>
    </location>
</feature>
<dbReference type="AlphaFoldDB" id="A0A371IMI9"/>
<keyword evidence="3" id="KW-1185">Reference proteome</keyword>
<dbReference type="InterPro" id="IPR046866">
    <property type="entry name" value="FapA_N"/>
</dbReference>
<dbReference type="PANTHER" id="PTHR38032">
    <property type="entry name" value="POLYMERASE-RELATED"/>
    <property type="match status" value="1"/>
</dbReference>
<name>A0A371IMI9_9FIRM</name>
<sequence>MNFQMDKIEKKVNGFNMALIVEKDYLKAYISVSKLDTEESEQVGEPVQDYVTMDNVMIFLKENDIKYGLDLQVMASMVASKKFDEPILIAQATLPVDGKDAVIKFNFDLSKNINLVQDEDGNIDFKALNWFQQAKTGDEIAYKIPAEEGVPGKNVKGTMIVPAAGKDIQFKYGKNVEVSEDGLKLIASSDGRLEYIDGKISVNEILVIDGDVDTGVGNIDFVGGVVVKGDVKSGFGINAKGSLEVNGVIEACNINVMGDLVVKGGIQGSELAQIEVKGSVICKFIENANVFSGQDIKTDYIIHSRVVATGKITLNSKKSLIAGGEIIAKESIIASVVGSSMGTKTSITLGIDVEKTRELEKLKQELSEINKETAILTPAIKSGSEMLQKGRMDLIKKITFTKSLKKYNENINRIKEIQDEMQLIQSNMKQIKFSYLSVRNSIYPGVKITIVDNIRYIKDIHHRCKIYLKGNEIAIEEG</sequence>